<name>A0A8B8Q4G6_9MYRT</name>
<dbReference type="GO" id="GO:0098552">
    <property type="term" value="C:side of membrane"/>
    <property type="evidence" value="ECO:0007669"/>
    <property type="project" value="UniProtKB-KW"/>
</dbReference>
<feature type="region of interest" description="Disordered" evidence="9">
    <location>
        <begin position="164"/>
        <end position="190"/>
    </location>
</feature>
<evidence type="ECO:0000256" key="7">
    <source>
        <dbReference type="ARBA" id="ARBA00023180"/>
    </source>
</evidence>
<evidence type="ECO:0000256" key="10">
    <source>
        <dbReference type="SAM" id="Phobius"/>
    </source>
</evidence>
<evidence type="ECO:0000256" key="3">
    <source>
        <dbReference type="ARBA" id="ARBA00022475"/>
    </source>
</evidence>
<dbReference type="PANTHER" id="PTHR33044">
    <property type="entry name" value="BIFUNCTIONAL INHIBITOR/LIPID-TRANSFER PROTEIN/SEED STORAGE 2S ALBUMIN SUPERFAMILY PROTEIN-RELATED"/>
    <property type="match status" value="1"/>
</dbReference>
<feature type="domain" description="Bifunctional inhibitor/plant lipid transfer protein/seed storage helical" evidence="11">
    <location>
        <begin position="60"/>
        <end position="142"/>
    </location>
</feature>
<keyword evidence="3" id="KW-1003">Cell membrane</keyword>
<keyword evidence="6" id="KW-1015">Disulfide bond</keyword>
<dbReference type="GO" id="GO:0005886">
    <property type="term" value="C:plasma membrane"/>
    <property type="evidence" value="ECO:0007669"/>
    <property type="project" value="UniProtKB-SubCell"/>
</dbReference>
<dbReference type="Gene3D" id="1.10.110.10">
    <property type="entry name" value="Plant lipid-transfer and hydrophobic proteins"/>
    <property type="match status" value="1"/>
</dbReference>
<proteinExistence type="inferred from homology"/>
<keyword evidence="12" id="KW-1185">Reference proteome</keyword>
<evidence type="ECO:0000256" key="9">
    <source>
        <dbReference type="SAM" id="MobiDB-lite"/>
    </source>
</evidence>
<evidence type="ECO:0000313" key="13">
    <source>
        <dbReference type="RefSeq" id="XP_030541984.1"/>
    </source>
</evidence>
<comment type="subcellular location">
    <subcellularLocation>
        <location evidence="1">Cell membrane</location>
        <topology evidence="1">Lipid-anchor</topology>
        <topology evidence="1">GPI-anchor</topology>
    </subcellularLocation>
</comment>
<dbReference type="RefSeq" id="XP_030541984.1">
    <property type="nucleotide sequence ID" value="XM_030686124.2"/>
</dbReference>
<feature type="transmembrane region" description="Helical" evidence="10">
    <location>
        <begin position="194"/>
        <end position="214"/>
    </location>
</feature>
<dbReference type="Proteomes" id="UP000827889">
    <property type="component" value="Chromosome 6"/>
</dbReference>
<dbReference type="SUPFAM" id="SSF47699">
    <property type="entry name" value="Bifunctional inhibitor/lipid-transfer protein/seed storage 2S albumin"/>
    <property type="match status" value="1"/>
</dbReference>
<evidence type="ECO:0000259" key="11">
    <source>
        <dbReference type="SMART" id="SM00499"/>
    </source>
</evidence>
<feature type="region of interest" description="Disordered" evidence="9">
    <location>
        <begin position="1"/>
        <end position="25"/>
    </location>
</feature>
<keyword evidence="10" id="KW-0812">Transmembrane</keyword>
<keyword evidence="8" id="KW-0449">Lipoprotein</keyword>
<dbReference type="AlphaFoldDB" id="A0A8B8Q4G6"/>
<keyword evidence="4" id="KW-0336">GPI-anchor</keyword>
<evidence type="ECO:0000256" key="1">
    <source>
        <dbReference type="ARBA" id="ARBA00004609"/>
    </source>
</evidence>
<dbReference type="SMART" id="SM00499">
    <property type="entry name" value="AAI"/>
    <property type="match status" value="1"/>
</dbReference>
<keyword evidence="7" id="KW-0325">Glycoprotein</keyword>
<accession>A0A8B8Q4G6</accession>
<keyword evidence="10" id="KW-0472">Membrane</keyword>
<evidence type="ECO:0000256" key="2">
    <source>
        <dbReference type="ARBA" id="ARBA00009748"/>
    </source>
</evidence>
<dbReference type="CDD" id="cd00010">
    <property type="entry name" value="AAI_LTSS"/>
    <property type="match status" value="1"/>
</dbReference>
<sequence>MRTHSFSLSRTHPRRLQSSSFSPRSAMGPGSFLLIALAIACSASLMLPGAAAAAAVPQHCAGDFDKVTSCLDFAQGKEAAPTKQCCAAVGEIRESDPACLCFFIEQIHNGSNPMIKSMNIQESRLLQLPSACNLKNSSVSDCPKLLGIPPSSPDSAIFANASSSSTSSSTAAPATAGTGTPSSAKTASDSSSGTVHQCMSALAIIVGTILLAWFPR</sequence>
<dbReference type="KEGG" id="rarg:115749356"/>
<dbReference type="InterPro" id="IPR016140">
    <property type="entry name" value="Bifunc_inhib/LTP/seed_store"/>
</dbReference>
<dbReference type="Pfam" id="PF14368">
    <property type="entry name" value="LTP_2"/>
    <property type="match status" value="1"/>
</dbReference>
<protein>
    <submittedName>
        <fullName evidence="13">Non-specific lipid transfer protein GPI-anchored 1</fullName>
    </submittedName>
</protein>
<comment type="similarity">
    <text evidence="2">Belongs to the plant LTP family.</text>
</comment>
<dbReference type="InterPro" id="IPR036312">
    <property type="entry name" value="Bifun_inhib/LTP/seed_sf"/>
</dbReference>
<dbReference type="OrthoDB" id="1882492at2759"/>
<gene>
    <name evidence="13" type="primary">LOC115749356</name>
</gene>
<keyword evidence="5" id="KW-0732">Signal</keyword>
<evidence type="ECO:0000256" key="8">
    <source>
        <dbReference type="ARBA" id="ARBA00023288"/>
    </source>
</evidence>
<organism evidence="12 13">
    <name type="scientific">Rhodamnia argentea</name>
    <dbReference type="NCBI Taxonomy" id="178133"/>
    <lineage>
        <taxon>Eukaryota</taxon>
        <taxon>Viridiplantae</taxon>
        <taxon>Streptophyta</taxon>
        <taxon>Embryophyta</taxon>
        <taxon>Tracheophyta</taxon>
        <taxon>Spermatophyta</taxon>
        <taxon>Magnoliopsida</taxon>
        <taxon>eudicotyledons</taxon>
        <taxon>Gunneridae</taxon>
        <taxon>Pentapetalae</taxon>
        <taxon>rosids</taxon>
        <taxon>malvids</taxon>
        <taxon>Myrtales</taxon>
        <taxon>Myrtaceae</taxon>
        <taxon>Myrtoideae</taxon>
        <taxon>Myrteae</taxon>
        <taxon>Australasian group</taxon>
        <taxon>Rhodamnia</taxon>
    </lineage>
</organism>
<dbReference type="InterPro" id="IPR043325">
    <property type="entry name" value="LTSS"/>
</dbReference>
<evidence type="ECO:0000256" key="6">
    <source>
        <dbReference type="ARBA" id="ARBA00023157"/>
    </source>
</evidence>
<reference evidence="13" key="1">
    <citation type="submission" date="2025-08" db="UniProtKB">
        <authorList>
            <consortium name="RefSeq"/>
        </authorList>
    </citation>
    <scope>IDENTIFICATION</scope>
    <source>
        <tissue evidence="13">Leaf</tissue>
    </source>
</reference>
<dbReference type="GeneID" id="115749356"/>
<evidence type="ECO:0000256" key="5">
    <source>
        <dbReference type="ARBA" id="ARBA00022729"/>
    </source>
</evidence>
<feature type="compositionally biased region" description="Polar residues" evidence="9">
    <location>
        <begin position="1"/>
        <end position="23"/>
    </location>
</feature>
<evidence type="ECO:0000313" key="12">
    <source>
        <dbReference type="Proteomes" id="UP000827889"/>
    </source>
</evidence>
<evidence type="ECO:0000256" key="4">
    <source>
        <dbReference type="ARBA" id="ARBA00022622"/>
    </source>
</evidence>
<keyword evidence="10" id="KW-1133">Transmembrane helix</keyword>